<evidence type="ECO:0000256" key="1">
    <source>
        <dbReference type="SAM" id="MobiDB-lite"/>
    </source>
</evidence>
<evidence type="ECO:0000313" key="3">
    <source>
        <dbReference type="Proteomes" id="UP000007879"/>
    </source>
</evidence>
<name>A0AAN0JUL8_AMPQE</name>
<proteinExistence type="predicted"/>
<reference evidence="3" key="1">
    <citation type="journal article" date="2010" name="Nature">
        <title>The Amphimedon queenslandica genome and the evolution of animal complexity.</title>
        <authorList>
            <person name="Srivastava M."/>
            <person name="Simakov O."/>
            <person name="Chapman J."/>
            <person name="Fahey B."/>
            <person name="Gauthier M.E."/>
            <person name="Mitros T."/>
            <person name="Richards G.S."/>
            <person name="Conaco C."/>
            <person name="Dacre M."/>
            <person name="Hellsten U."/>
            <person name="Larroux C."/>
            <person name="Putnam N.H."/>
            <person name="Stanke M."/>
            <person name="Adamska M."/>
            <person name="Darling A."/>
            <person name="Degnan S.M."/>
            <person name="Oakley T.H."/>
            <person name="Plachetzki D.C."/>
            <person name="Zhai Y."/>
            <person name="Adamski M."/>
            <person name="Calcino A."/>
            <person name="Cummins S.F."/>
            <person name="Goodstein D.M."/>
            <person name="Harris C."/>
            <person name="Jackson D.J."/>
            <person name="Leys S.P."/>
            <person name="Shu S."/>
            <person name="Woodcroft B.J."/>
            <person name="Vervoort M."/>
            <person name="Kosik K.S."/>
            <person name="Manning G."/>
            <person name="Degnan B.M."/>
            <person name="Rokhsar D.S."/>
        </authorList>
    </citation>
    <scope>NUCLEOTIDE SEQUENCE [LARGE SCALE GENOMIC DNA]</scope>
</reference>
<dbReference type="EnsemblMetazoa" id="XM_020005028.1">
    <property type="protein sequence ID" value="XP_019860587.1"/>
    <property type="gene ID" value="LOC105315108"/>
</dbReference>
<dbReference type="Proteomes" id="UP000007879">
    <property type="component" value="Unassembled WGS sequence"/>
</dbReference>
<dbReference type="KEGG" id="aqu:105315108"/>
<feature type="region of interest" description="Disordered" evidence="1">
    <location>
        <begin position="74"/>
        <end position="96"/>
    </location>
</feature>
<dbReference type="GeneID" id="105315108"/>
<dbReference type="AlphaFoldDB" id="A0AAN0JUL8"/>
<dbReference type="RefSeq" id="XP_019860587.1">
    <property type="nucleotide sequence ID" value="XM_020005028.1"/>
</dbReference>
<keyword evidence="3" id="KW-1185">Reference proteome</keyword>
<organism evidence="2 3">
    <name type="scientific">Amphimedon queenslandica</name>
    <name type="common">Sponge</name>
    <dbReference type="NCBI Taxonomy" id="400682"/>
    <lineage>
        <taxon>Eukaryota</taxon>
        <taxon>Metazoa</taxon>
        <taxon>Porifera</taxon>
        <taxon>Demospongiae</taxon>
        <taxon>Heteroscleromorpha</taxon>
        <taxon>Haplosclerida</taxon>
        <taxon>Niphatidae</taxon>
        <taxon>Amphimedon</taxon>
    </lineage>
</organism>
<accession>A0AAN0JUL8</accession>
<reference evidence="2" key="2">
    <citation type="submission" date="2024-06" db="UniProtKB">
        <authorList>
            <consortium name="EnsemblMetazoa"/>
        </authorList>
    </citation>
    <scope>IDENTIFICATION</scope>
</reference>
<protein>
    <submittedName>
        <fullName evidence="2">Uncharacterized protein</fullName>
    </submittedName>
</protein>
<sequence length="204" mass="23132">METLQINDDDQNDDDNLYPFDSFNTLGAIGFSVYDNPLMEISDLLTSTSGVCDITKTTLEDMTKQSKLGEDLCYMDDSEPLDTESEDNEESSHGIREVSTSLIQKISVRQYPSTVVYSMTKDPEPMDNESVQLPVSTRHWIERIVRNRLEKLKSERNGFDGLPDTEYKEFTERLTENTRQFLLSQLKAKIGNSSIDSSSGSDDD</sequence>
<feature type="compositionally biased region" description="Acidic residues" evidence="1">
    <location>
        <begin position="74"/>
        <end position="89"/>
    </location>
</feature>
<evidence type="ECO:0000313" key="2">
    <source>
        <dbReference type="EnsemblMetazoa" id="XP_019860587.1"/>
    </source>
</evidence>